<dbReference type="Gene3D" id="6.10.250.1270">
    <property type="match status" value="1"/>
</dbReference>
<evidence type="ECO:0000313" key="6">
    <source>
        <dbReference type="EMBL" id="KAG0660128.1"/>
    </source>
</evidence>
<feature type="compositionally biased region" description="Low complexity" evidence="4">
    <location>
        <begin position="153"/>
        <end position="164"/>
    </location>
</feature>
<feature type="compositionally biased region" description="Low complexity" evidence="4">
    <location>
        <begin position="133"/>
        <end position="142"/>
    </location>
</feature>
<dbReference type="GO" id="GO:0003729">
    <property type="term" value="F:mRNA binding"/>
    <property type="evidence" value="ECO:0007669"/>
    <property type="project" value="TreeGrafter"/>
</dbReference>
<keyword evidence="3" id="KW-0687">Ribonucleoprotein</keyword>
<evidence type="ECO:0000313" key="7">
    <source>
        <dbReference type="Proteomes" id="UP000777482"/>
    </source>
</evidence>
<evidence type="ECO:0000256" key="4">
    <source>
        <dbReference type="SAM" id="MobiDB-lite"/>
    </source>
</evidence>
<protein>
    <submittedName>
        <fullName evidence="6">60S ribosomal protein L24</fullName>
    </submittedName>
</protein>
<feature type="region of interest" description="Disordered" evidence="4">
    <location>
        <begin position="123"/>
        <end position="179"/>
    </location>
</feature>
<dbReference type="InterPro" id="IPR056366">
    <property type="entry name" value="Ribosomal_eL24"/>
</dbReference>
<evidence type="ECO:0000259" key="5">
    <source>
        <dbReference type="Pfam" id="PF01246"/>
    </source>
</evidence>
<dbReference type="AlphaFoldDB" id="A0A9P7B4Z5"/>
<sequence length="179" mass="19456">MKVEFCNFSGYKIYPGQGHPAMDESRGFGNGADTAEGQHELIVCLFQPASLAQLLQPCPTFASSKEESLFLQRKNPRKIAWTVVYRRVNKKGISEEQAKKRSRKTVKANRGVIGADVAAIQAKRQQKPEVRAAQRAAALAAGKEAKKDRQAKKAAAGPKPAQQKLSRTQVGKGAARGGR</sequence>
<accession>A0A9P7B4Z5</accession>
<dbReference type="GO" id="GO:0002181">
    <property type="term" value="P:cytoplasmic translation"/>
    <property type="evidence" value="ECO:0007669"/>
    <property type="project" value="TreeGrafter"/>
</dbReference>
<dbReference type="Pfam" id="PF01246">
    <property type="entry name" value="Ribosomal_L24e"/>
    <property type="match status" value="1"/>
</dbReference>
<dbReference type="GO" id="GO:0022625">
    <property type="term" value="C:cytosolic large ribosomal subunit"/>
    <property type="evidence" value="ECO:0007669"/>
    <property type="project" value="TreeGrafter"/>
</dbReference>
<dbReference type="InterPro" id="IPR000988">
    <property type="entry name" value="Ribosomal_eL24-rel_N"/>
</dbReference>
<evidence type="ECO:0000256" key="2">
    <source>
        <dbReference type="ARBA" id="ARBA00022980"/>
    </source>
</evidence>
<dbReference type="Proteomes" id="UP000777482">
    <property type="component" value="Unassembled WGS sequence"/>
</dbReference>
<organism evidence="6 7">
    <name type="scientific">Rhodotorula mucilaginosa</name>
    <name type="common">Yeast</name>
    <name type="synonym">Rhodotorula rubra</name>
    <dbReference type="NCBI Taxonomy" id="5537"/>
    <lineage>
        <taxon>Eukaryota</taxon>
        <taxon>Fungi</taxon>
        <taxon>Dikarya</taxon>
        <taxon>Basidiomycota</taxon>
        <taxon>Pucciniomycotina</taxon>
        <taxon>Microbotryomycetes</taxon>
        <taxon>Sporidiobolales</taxon>
        <taxon>Sporidiobolaceae</taxon>
        <taxon>Rhodotorula</taxon>
    </lineage>
</organism>
<feature type="domain" description="Large ribosomal subunit protein eL24-related N-terminal" evidence="5">
    <location>
        <begin position="60"/>
        <end position="96"/>
    </location>
</feature>
<dbReference type="PANTHER" id="PTHR10792:SF1">
    <property type="entry name" value="RIBOSOMAL PROTEIN L24"/>
    <property type="match status" value="1"/>
</dbReference>
<reference evidence="6 7" key="1">
    <citation type="submission" date="2020-11" db="EMBL/GenBank/DDBJ databases">
        <title>Kefir isolates.</title>
        <authorList>
            <person name="Marcisauskas S."/>
            <person name="Kim Y."/>
            <person name="Blasche S."/>
        </authorList>
    </citation>
    <scope>NUCLEOTIDE SEQUENCE [LARGE SCALE GENOMIC DNA]</scope>
    <source>
        <strain evidence="6 7">KR</strain>
    </source>
</reference>
<dbReference type="PANTHER" id="PTHR10792">
    <property type="entry name" value="60S RIBOSOMAL PROTEIN L24"/>
    <property type="match status" value="1"/>
</dbReference>
<dbReference type="EMBL" id="PUHQ01000047">
    <property type="protein sequence ID" value="KAG0660128.1"/>
    <property type="molecule type" value="Genomic_DNA"/>
</dbReference>
<dbReference type="OrthoDB" id="1727108at2759"/>
<comment type="similarity">
    <text evidence="1">Belongs to the eukaryotic ribosomal protein eL24 family.</text>
</comment>
<evidence type="ECO:0000256" key="3">
    <source>
        <dbReference type="ARBA" id="ARBA00023274"/>
    </source>
</evidence>
<keyword evidence="2 6" id="KW-0689">Ribosomal protein</keyword>
<gene>
    <name evidence="6" type="primary">RPL24</name>
    <name evidence="6" type="ORF">C6P46_004758</name>
</gene>
<comment type="caution">
    <text evidence="6">The sequence shown here is derived from an EMBL/GenBank/DDBJ whole genome shotgun (WGS) entry which is preliminary data.</text>
</comment>
<evidence type="ECO:0000256" key="1">
    <source>
        <dbReference type="ARBA" id="ARBA00005647"/>
    </source>
</evidence>
<keyword evidence="7" id="KW-1185">Reference proteome</keyword>
<dbReference type="GO" id="GO:0003735">
    <property type="term" value="F:structural constituent of ribosome"/>
    <property type="evidence" value="ECO:0007669"/>
    <property type="project" value="InterPro"/>
</dbReference>
<dbReference type="InterPro" id="IPR038630">
    <property type="entry name" value="L24e/L24_sf"/>
</dbReference>
<dbReference type="Gene3D" id="2.30.170.20">
    <property type="entry name" value="Ribosomal protein L24e"/>
    <property type="match status" value="1"/>
</dbReference>
<proteinExistence type="inferred from homology"/>
<name>A0A9P7B4Z5_RHOMI</name>